<evidence type="ECO:0000256" key="6">
    <source>
        <dbReference type="ARBA" id="ARBA00023136"/>
    </source>
</evidence>
<keyword evidence="5 7" id="KW-1133">Transmembrane helix</keyword>
<evidence type="ECO:0000256" key="3">
    <source>
        <dbReference type="ARBA" id="ARBA00022692"/>
    </source>
</evidence>
<keyword evidence="3 7" id="KW-0812">Transmembrane</keyword>
<comment type="subcellular location">
    <subcellularLocation>
        <location evidence="1">Membrane</location>
    </subcellularLocation>
</comment>
<dbReference type="AlphaFoldDB" id="A0A5J9UDU4"/>
<dbReference type="SUPFAM" id="SSF56112">
    <property type="entry name" value="Protein kinase-like (PK-like)"/>
    <property type="match status" value="1"/>
</dbReference>
<accession>A0A5J9UDU4</accession>
<dbReference type="InterPro" id="IPR000719">
    <property type="entry name" value="Prot_kinase_dom"/>
</dbReference>
<evidence type="ECO:0000256" key="4">
    <source>
        <dbReference type="ARBA" id="ARBA00022737"/>
    </source>
</evidence>
<keyword evidence="2" id="KW-0433">Leucine-rich repeat</keyword>
<evidence type="ECO:0000313" key="9">
    <source>
        <dbReference type="EMBL" id="TVU21842.1"/>
    </source>
</evidence>
<dbReference type="GO" id="GO:0016020">
    <property type="term" value="C:membrane"/>
    <property type="evidence" value="ECO:0007669"/>
    <property type="project" value="UniProtKB-SubCell"/>
</dbReference>
<dbReference type="EMBL" id="RWGY01000026">
    <property type="protein sequence ID" value="TVU21842.1"/>
    <property type="molecule type" value="Genomic_DNA"/>
</dbReference>
<dbReference type="Gene3D" id="1.10.510.10">
    <property type="entry name" value="Transferase(Phosphotransferase) domain 1"/>
    <property type="match status" value="1"/>
</dbReference>
<feature type="transmembrane region" description="Helical" evidence="7">
    <location>
        <begin position="51"/>
        <end position="72"/>
    </location>
</feature>
<dbReference type="GO" id="GO:0004672">
    <property type="term" value="F:protein kinase activity"/>
    <property type="evidence" value="ECO:0007669"/>
    <property type="project" value="InterPro"/>
</dbReference>
<gene>
    <name evidence="9" type="ORF">EJB05_31511</name>
</gene>
<evidence type="ECO:0000313" key="10">
    <source>
        <dbReference type="Proteomes" id="UP000324897"/>
    </source>
</evidence>
<evidence type="ECO:0000256" key="7">
    <source>
        <dbReference type="SAM" id="Phobius"/>
    </source>
</evidence>
<protein>
    <recommendedName>
        <fullName evidence="8">Protein kinase domain-containing protein</fullName>
    </recommendedName>
</protein>
<comment type="caution">
    <text evidence="9">The sequence shown here is derived from an EMBL/GenBank/DDBJ whole genome shotgun (WGS) entry which is preliminary data.</text>
</comment>
<evidence type="ECO:0000256" key="1">
    <source>
        <dbReference type="ARBA" id="ARBA00004370"/>
    </source>
</evidence>
<dbReference type="PANTHER" id="PTHR27008">
    <property type="entry name" value="OS04G0122200 PROTEIN"/>
    <property type="match status" value="1"/>
</dbReference>
<evidence type="ECO:0000256" key="2">
    <source>
        <dbReference type="ARBA" id="ARBA00022614"/>
    </source>
</evidence>
<sequence length="319" mass="35561">MARQMRLNCLLKGLTRPVTGNSELCGGIPQFHLAQCQKNSVKKNRTGRLKLALAITGVVLFQVIIVALFKLVSQFRRQRSPFHPPIIDEKYERVSYHTLANGTNEFSEANLFGKGTFATVYRCTFKDDGTVVAVKVFNIEQSGSLRSFVAECEALKRVCHRSLVKIITCCSSINHQGQEFKALIFEFMPNEQRLSIADDIIDALEYLRNHCQPPIIHCNLKPSNILLAQDMSARVGDFGISRILPECVSETLQNSNSTIGIRGSIGYVAPDYGEGPSVSTIGDVYSLGILLLEMFTGRSQQIICLEVHWICTSLQRMLS</sequence>
<proteinExistence type="predicted"/>
<dbReference type="FunFam" id="3.30.200.20:FF:000432">
    <property type="entry name" value="LRR receptor-like serine/threonine-protein kinase EFR"/>
    <property type="match status" value="1"/>
</dbReference>
<reference evidence="9 10" key="1">
    <citation type="journal article" date="2019" name="Sci. Rep.">
        <title>A high-quality genome of Eragrostis curvula grass provides insights into Poaceae evolution and supports new strategies to enhance forage quality.</title>
        <authorList>
            <person name="Carballo J."/>
            <person name="Santos B.A.C.M."/>
            <person name="Zappacosta D."/>
            <person name="Garbus I."/>
            <person name="Selva J.P."/>
            <person name="Gallo C.A."/>
            <person name="Diaz A."/>
            <person name="Albertini E."/>
            <person name="Caccamo M."/>
            <person name="Echenique V."/>
        </authorList>
    </citation>
    <scope>NUCLEOTIDE SEQUENCE [LARGE SCALE GENOMIC DNA]</scope>
    <source>
        <strain evidence="10">cv. Victoria</strain>
        <tissue evidence="9">Leaf</tissue>
    </source>
</reference>
<evidence type="ECO:0000256" key="5">
    <source>
        <dbReference type="ARBA" id="ARBA00022989"/>
    </source>
</evidence>
<organism evidence="9 10">
    <name type="scientific">Eragrostis curvula</name>
    <name type="common">weeping love grass</name>
    <dbReference type="NCBI Taxonomy" id="38414"/>
    <lineage>
        <taxon>Eukaryota</taxon>
        <taxon>Viridiplantae</taxon>
        <taxon>Streptophyta</taxon>
        <taxon>Embryophyta</taxon>
        <taxon>Tracheophyta</taxon>
        <taxon>Spermatophyta</taxon>
        <taxon>Magnoliopsida</taxon>
        <taxon>Liliopsida</taxon>
        <taxon>Poales</taxon>
        <taxon>Poaceae</taxon>
        <taxon>PACMAD clade</taxon>
        <taxon>Chloridoideae</taxon>
        <taxon>Eragrostideae</taxon>
        <taxon>Eragrostidinae</taxon>
        <taxon>Eragrostis</taxon>
    </lineage>
</organism>
<dbReference type="PROSITE" id="PS50011">
    <property type="entry name" value="PROTEIN_KINASE_DOM"/>
    <property type="match status" value="1"/>
</dbReference>
<dbReference type="Pfam" id="PF00069">
    <property type="entry name" value="Pkinase"/>
    <property type="match status" value="1"/>
</dbReference>
<keyword evidence="4" id="KW-0677">Repeat</keyword>
<keyword evidence="6 7" id="KW-0472">Membrane</keyword>
<name>A0A5J9UDU4_9POAL</name>
<dbReference type="Proteomes" id="UP000324897">
    <property type="component" value="Unassembled WGS sequence"/>
</dbReference>
<keyword evidence="10" id="KW-1185">Reference proteome</keyword>
<dbReference type="OrthoDB" id="676979at2759"/>
<dbReference type="PANTHER" id="PTHR27008:SF544">
    <property type="entry name" value="PROTEIN KINASE DOMAIN-CONTAINING PROTEIN"/>
    <property type="match status" value="1"/>
</dbReference>
<dbReference type="InterPro" id="IPR051809">
    <property type="entry name" value="Plant_receptor-like_S/T_kinase"/>
</dbReference>
<evidence type="ECO:0000259" key="8">
    <source>
        <dbReference type="PROSITE" id="PS50011"/>
    </source>
</evidence>
<dbReference type="InterPro" id="IPR011009">
    <property type="entry name" value="Kinase-like_dom_sf"/>
</dbReference>
<feature type="domain" description="Protein kinase" evidence="8">
    <location>
        <begin position="106"/>
        <end position="319"/>
    </location>
</feature>
<dbReference type="GO" id="GO:0005524">
    <property type="term" value="F:ATP binding"/>
    <property type="evidence" value="ECO:0007669"/>
    <property type="project" value="InterPro"/>
</dbReference>
<feature type="non-terminal residue" evidence="9">
    <location>
        <position position="1"/>
    </location>
</feature>
<dbReference type="Gene3D" id="3.30.200.20">
    <property type="entry name" value="Phosphorylase Kinase, domain 1"/>
    <property type="match status" value="1"/>
</dbReference>
<dbReference type="Gramene" id="TVU21842">
    <property type="protein sequence ID" value="TVU21842"/>
    <property type="gene ID" value="EJB05_31511"/>
</dbReference>